<feature type="transmembrane region" description="Helical" evidence="1">
    <location>
        <begin position="26"/>
        <end position="45"/>
    </location>
</feature>
<reference evidence="2" key="1">
    <citation type="submission" date="2014-11" db="EMBL/GenBank/DDBJ databases">
        <authorList>
            <person name="Amaro Gonzalez C."/>
        </authorList>
    </citation>
    <scope>NUCLEOTIDE SEQUENCE</scope>
</reference>
<name>A0A0E9X329_ANGAN</name>
<protein>
    <submittedName>
        <fullName evidence="2">Uncharacterized protein</fullName>
    </submittedName>
</protein>
<accession>A0A0E9X329</accession>
<evidence type="ECO:0000313" key="2">
    <source>
        <dbReference type="EMBL" id="JAH96103.1"/>
    </source>
</evidence>
<dbReference type="AlphaFoldDB" id="A0A0E9X329"/>
<sequence length="47" mass="5700">MLDWFWGNHILPCTTNNINKYHTQHFLRTIIFIFLFLSLVLIYCAQV</sequence>
<organism evidence="2">
    <name type="scientific">Anguilla anguilla</name>
    <name type="common">European freshwater eel</name>
    <name type="synonym">Muraena anguilla</name>
    <dbReference type="NCBI Taxonomy" id="7936"/>
    <lineage>
        <taxon>Eukaryota</taxon>
        <taxon>Metazoa</taxon>
        <taxon>Chordata</taxon>
        <taxon>Craniata</taxon>
        <taxon>Vertebrata</taxon>
        <taxon>Euteleostomi</taxon>
        <taxon>Actinopterygii</taxon>
        <taxon>Neopterygii</taxon>
        <taxon>Teleostei</taxon>
        <taxon>Anguilliformes</taxon>
        <taxon>Anguillidae</taxon>
        <taxon>Anguilla</taxon>
    </lineage>
</organism>
<proteinExistence type="predicted"/>
<evidence type="ECO:0000256" key="1">
    <source>
        <dbReference type="SAM" id="Phobius"/>
    </source>
</evidence>
<keyword evidence="1" id="KW-0812">Transmembrane</keyword>
<keyword evidence="1" id="KW-1133">Transmembrane helix</keyword>
<dbReference type="EMBL" id="GBXM01012474">
    <property type="protein sequence ID" value="JAH96103.1"/>
    <property type="molecule type" value="Transcribed_RNA"/>
</dbReference>
<keyword evidence="1" id="KW-0472">Membrane</keyword>
<reference evidence="2" key="2">
    <citation type="journal article" date="2015" name="Fish Shellfish Immunol.">
        <title>Early steps in the European eel (Anguilla anguilla)-Vibrio vulnificus interaction in the gills: Role of the RtxA13 toxin.</title>
        <authorList>
            <person name="Callol A."/>
            <person name="Pajuelo D."/>
            <person name="Ebbesson L."/>
            <person name="Teles M."/>
            <person name="MacKenzie S."/>
            <person name="Amaro C."/>
        </authorList>
    </citation>
    <scope>NUCLEOTIDE SEQUENCE</scope>
</reference>